<dbReference type="RefSeq" id="WP_382403783.1">
    <property type="nucleotide sequence ID" value="NZ_JBHSWH010000001.1"/>
</dbReference>
<comment type="caution">
    <text evidence="1">The sequence shown here is derived from an EMBL/GenBank/DDBJ whole genome shotgun (WGS) entry which is preliminary data.</text>
</comment>
<organism evidence="1 2">
    <name type="scientific">Flexivirga alba</name>
    <dbReference type="NCBI Taxonomy" id="702742"/>
    <lineage>
        <taxon>Bacteria</taxon>
        <taxon>Bacillati</taxon>
        <taxon>Actinomycetota</taxon>
        <taxon>Actinomycetes</taxon>
        <taxon>Micrococcales</taxon>
        <taxon>Dermacoccaceae</taxon>
        <taxon>Flexivirga</taxon>
    </lineage>
</organism>
<name>A0ABW2AKG3_9MICO</name>
<dbReference type="EMBL" id="JBHSWH010000001">
    <property type="protein sequence ID" value="MFC6707115.1"/>
    <property type="molecule type" value="Genomic_DNA"/>
</dbReference>
<dbReference type="InterPro" id="IPR006311">
    <property type="entry name" value="TAT_signal"/>
</dbReference>
<dbReference type="Proteomes" id="UP001596298">
    <property type="component" value="Unassembled WGS sequence"/>
</dbReference>
<sequence length="373" mass="39508">MTRGRMPSSHPSRIPSLDWDRRSILRGTGLGLGAAAAGSILAACGGNDHSAAGSAGATKFPIATAPGDTYFLDAVDKSQGLYEGHHLDVPKFIYPTSGVQGMQLLSGGTINGGAQDMLLTIEAFAHSRPGERPVVVGVRYPEPINSIVVAKGHNWPAQDASFKEKMASLRGKRVGVTAIGAGADLQLRLALSAAGMSNDDVTHLAVGQATPAIAQMQGGRIDAYVGISYVTSRMMVSEAGGRIMVDFTDAEVPNVLNKQVVYAICVREKFAQTNRAAAQNWLAAQWAAKTWITEHQAAAAKELNTGSFNGKAATESTAFVKHFTDVLVPKMNPMFGVTRESIDRMIAIAERLGLVKTGSVTFERLVPDFARAT</sequence>
<gene>
    <name evidence="1" type="ORF">ACFQDH_18110</name>
</gene>
<dbReference type="PANTHER" id="PTHR30024">
    <property type="entry name" value="ALIPHATIC SULFONATES-BINDING PROTEIN-RELATED"/>
    <property type="match status" value="1"/>
</dbReference>
<accession>A0ABW2AKG3</accession>
<reference evidence="2" key="1">
    <citation type="journal article" date="2019" name="Int. J. Syst. Evol. Microbiol.">
        <title>The Global Catalogue of Microorganisms (GCM) 10K type strain sequencing project: providing services to taxonomists for standard genome sequencing and annotation.</title>
        <authorList>
            <consortium name="The Broad Institute Genomics Platform"/>
            <consortium name="The Broad Institute Genome Sequencing Center for Infectious Disease"/>
            <person name="Wu L."/>
            <person name="Ma J."/>
        </authorList>
    </citation>
    <scope>NUCLEOTIDE SEQUENCE [LARGE SCALE GENOMIC DNA]</scope>
    <source>
        <strain evidence="2">CCUG 58127</strain>
    </source>
</reference>
<proteinExistence type="predicted"/>
<dbReference type="Gene3D" id="3.40.190.10">
    <property type="entry name" value="Periplasmic binding protein-like II"/>
    <property type="match status" value="1"/>
</dbReference>
<evidence type="ECO:0000313" key="1">
    <source>
        <dbReference type="EMBL" id="MFC6707115.1"/>
    </source>
</evidence>
<protein>
    <submittedName>
        <fullName evidence="1">ABC transporter substrate-binding protein</fullName>
    </submittedName>
</protein>
<dbReference type="SUPFAM" id="SSF53850">
    <property type="entry name" value="Periplasmic binding protein-like II"/>
    <property type="match status" value="1"/>
</dbReference>
<dbReference type="PANTHER" id="PTHR30024:SF21">
    <property type="entry name" value="ABC TRANSPORTER SUBSTRATE-BINDING PROTEIN"/>
    <property type="match status" value="1"/>
</dbReference>
<keyword evidence="2" id="KW-1185">Reference proteome</keyword>
<evidence type="ECO:0000313" key="2">
    <source>
        <dbReference type="Proteomes" id="UP001596298"/>
    </source>
</evidence>
<dbReference type="PROSITE" id="PS51318">
    <property type="entry name" value="TAT"/>
    <property type="match status" value="1"/>
</dbReference>
<dbReference type="Pfam" id="PF13379">
    <property type="entry name" value="NMT1_2"/>
    <property type="match status" value="1"/>
</dbReference>